<evidence type="ECO:0000256" key="3">
    <source>
        <dbReference type="ARBA" id="ARBA00023163"/>
    </source>
</evidence>
<dbReference type="InterPro" id="IPR019888">
    <property type="entry name" value="Tscrpt_reg_AsnC-like"/>
</dbReference>
<feature type="compositionally biased region" description="Basic and acidic residues" evidence="4">
    <location>
        <begin position="1"/>
        <end position="13"/>
    </location>
</feature>
<dbReference type="InterPro" id="IPR000485">
    <property type="entry name" value="AsnC-type_HTH_dom"/>
</dbReference>
<evidence type="ECO:0000256" key="1">
    <source>
        <dbReference type="ARBA" id="ARBA00023015"/>
    </source>
</evidence>
<accession>A0A1X7FYB3</accession>
<feature type="region of interest" description="Disordered" evidence="4">
    <location>
        <begin position="1"/>
        <end position="21"/>
    </location>
</feature>
<dbReference type="Gene3D" id="1.10.10.10">
    <property type="entry name" value="Winged helix-like DNA-binding domain superfamily/Winged helix DNA-binding domain"/>
    <property type="match status" value="1"/>
</dbReference>
<dbReference type="PANTHER" id="PTHR30154:SF53">
    <property type="entry name" value="HTH-TYPE TRANSCRIPTIONAL REGULATOR LRPC"/>
    <property type="match status" value="1"/>
</dbReference>
<keyword evidence="3" id="KW-0804">Transcription</keyword>
<evidence type="ECO:0000313" key="6">
    <source>
        <dbReference type="EMBL" id="SMF60936.1"/>
    </source>
</evidence>
<evidence type="ECO:0000259" key="5">
    <source>
        <dbReference type="PROSITE" id="PS50956"/>
    </source>
</evidence>
<dbReference type="InterPro" id="IPR036390">
    <property type="entry name" value="WH_DNA-bd_sf"/>
</dbReference>
<dbReference type="SUPFAM" id="SSF46785">
    <property type="entry name" value="Winged helix' DNA-binding domain"/>
    <property type="match status" value="1"/>
</dbReference>
<dbReference type="GO" id="GO:0005829">
    <property type="term" value="C:cytosol"/>
    <property type="evidence" value="ECO:0007669"/>
    <property type="project" value="TreeGrafter"/>
</dbReference>
<dbReference type="PRINTS" id="PR00033">
    <property type="entry name" value="HTHASNC"/>
</dbReference>
<proteinExistence type="predicted"/>
<dbReference type="Gene3D" id="3.30.70.920">
    <property type="match status" value="1"/>
</dbReference>
<sequence length="170" mass="19123">MQRFSNMRERESFARSSMRPPRLDQLDDLDRQLIALLQANARDSVANLARRLGVARTTIVARIERLERTQVISGYGVRLGQDVLDASLQAYVGIILAPKYGPDVQKRLARMPEIQLLCAVSGEYDYVAWLRADSPERLNELLDQIGSLQGVERTTTSIILARKIDRGTLG</sequence>
<dbReference type="InterPro" id="IPR036388">
    <property type="entry name" value="WH-like_DNA-bd_sf"/>
</dbReference>
<evidence type="ECO:0000256" key="2">
    <source>
        <dbReference type="ARBA" id="ARBA00023125"/>
    </source>
</evidence>
<dbReference type="STRING" id="28094.SAMN06295900_112184"/>
<dbReference type="SMART" id="SM00344">
    <property type="entry name" value="HTH_ASNC"/>
    <property type="match status" value="1"/>
</dbReference>
<dbReference type="PANTHER" id="PTHR30154">
    <property type="entry name" value="LEUCINE-RESPONSIVE REGULATORY PROTEIN"/>
    <property type="match status" value="1"/>
</dbReference>
<reference evidence="7" key="1">
    <citation type="submission" date="2017-04" db="EMBL/GenBank/DDBJ databases">
        <authorList>
            <person name="Varghese N."/>
            <person name="Submissions S."/>
        </authorList>
    </citation>
    <scope>NUCLEOTIDE SEQUENCE [LARGE SCALE GENOMIC DNA]</scope>
    <source>
        <strain evidence="7">Ballard 720</strain>
    </source>
</reference>
<evidence type="ECO:0000256" key="4">
    <source>
        <dbReference type="SAM" id="MobiDB-lite"/>
    </source>
</evidence>
<dbReference type="EMBL" id="FXAH01000012">
    <property type="protein sequence ID" value="SMF60936.1"/>
    <property type="molecule type" value="Genomic_DNA"/>
</dbReference>
<dbReference type="GO" id="GO:0043200">
    <property type="term" value="P:response to amino acid"/>
    <property type="evidence" value="ECO:0007669"/>
    <property type="project" value="TreeGrafter"/>
</dbReference>
<dbReference type="InterPro" id="IPR011008">
    <property type="entry name" value="Dimeric_a/b-barrel"/>
</dbReference>
<feature type="domain" description="HTH asnC-type" evidence="5">
    <location>
        <begin position="26"/>
        <end position="95"/>
    </location>
</feature>
<dbReference type="Pfam" id="PF13404">
    <property type="entry name" value="HTH_AsnC-type"/>
    <property type="match status" value="1"/>
</dbReference>
<dbReference type="Pfam" id="PF01037">
    <property type="entry name" value="AsnC_trans_reg"/>
    <property type="match status" value="1"/>
</dbReference>
<dbReference type="Proteomes" id="UP000192911">
    <property type="component" value="Unassembled WGS sequence"/>
</dbReference>
<dbReference type="PROSITE" id="PS50956">
    <property type="entry name" value="HTH_ASNC_2"/>
    <property type="match status" value="1"/>
</dbReference>
<dbReference type="SUPFAM" id="SSF54909">
    <property type="entry name" value="Dimeric alpha+beta barrel"/>
    <property type="match status" value="1"/>
</dbReference>
<protein>
    <submittedName>
        <fullName evidence="6">Transcriptional regulator, AsnC family</fullName>
    </submittedName>
</protein>
<dbReference type="AlphaFoldDB" id="A0A1X7FYB3"/>
<keyword evidence="1" id="KW-0805">Transcription regulation</keyword>
<organism evidence="6 7">
    <name type="scientific">Trinickia caryophylli</name>
    <name type="common">Paraburkholderia caryophylli</name>
    <dbReference type="NCBI Taxonomy" id="28094"/>
    <lineage>
        <taxon>Bacteria</taxon>
        <taxon>Pseudomonadati</taxon>
        <taxon>Pseudomonadota</taxon>
        <taxon>Betaproteobacteria</taxon>
        <taxon>Burkholderiales</taxon>
        <taxon>Burkholderiaceae</taxon>
        <taxon>Trinickia</taxon>
    </lineage>
</organism>
<keyword evidence="2" id="KW-0238">DNA-binding</keyword>
<name>A0A1X7FYB3_TRICW</name>
<dbReference type="GO" id="GO:0043565">
    <property type="term" value="F:sequence-specific DNA binding"/>
    <property type="evidence" value="ECO:0007669"/>
    <property type="project" value="InterPro"/>
</dbReference>
<gene>
    <name evidence="6" type="ORF">SAMN06295900_112184</name>
</gene>
<keyword evidence="7" id="KW-1185">Reference proteome</keyword>
<evidence type="ECO:0000313" key="7">
    <source>
        <dbReference type="Proteomes" id="UP000192911"/>
    </source>
</evidence>
<dbReference type="InterPro" id="IPR019887">
    <property type="entry name" value="Tscrpt_reg_AsnC/Lrp_C"/>
</dbReference>